<organism evidence="1 2">
    <name type="scientific">Vibrio navarrensis</name>
    <dbReference type="NCBI Taxonomy" id="29495"/>
    <lineage>
        <taxon>Bacteria</taxon>
        <taxon>Pseudomonadati</taxon>
        <taxon>Pseudomonadota</taxon>
        <taxon>Gammaproteobacteria</taxon>
        <taxon>Vibrionales</taxon>
        <taxon>Vibrionaceae</taxon>
        <taxon>Vibrio</taxon>
    </lineage>
</organism>
<dbReference type="AlphaFoldDB" id="A0AAJ4LTJ5"/>
<sequence>MRKSIVLLIALLFSSLSYSYSDVIKDFSISLSGSDRGQIFSNGNNQIEIFVNVDLDEGEEIEWIKLIRKQDKKDIQELGWLYRSPLGQSDEYYSIHGKYALPNAFIKTTQGNPFAQSRELRSKADQSIQYNSKALQSIEYNYETLPLTVTHSQTLYLSSDVVQTVDICAEVTLKSGVIDTSCEYSEPTITVSSITPSVIPSNQFSSSDLIDADDIEEVNNLQHFSSLKAILAPNALEGFIHAIYIDSPDEEPLLIYDEYKVNFAGEKTAAYWIDNETYHFALPNLNNFKYLTLGRKLELNLKSVSSKINTLTRGFTHILNVVTIPYNMQGSTYDTIWVVDGGVYNNTYGGCYFPPERNFLQANSTNCLKKLSESILDKIKNRDQEIVILDKWGTQHRFKISDVI</sequence>
<reference evidence="1 2" key="1">
    <citation type="submission" date="2020-11" db="EMBL/GenBank/DDBJ databases">
        <title>Complete and Circularized Genome Assembly of a human isolate of Vibrio navarrensis biotype pommerensis with MiSeq and MinION Sequence Data.</title>
        <authorList>
            <person name="Schwartz K."/>
            <person name="Borowiak M."/>
            <person name="Deneke C."/>
            <person name="Balau V."/>
            <person name="Metelmann C."/>
            <person name="Strauch E."/>
        </authorList>
    </citation>
    <scope>NUCLEOTIDE SEQUENCE [LARGE SCALE GENOMIC DNA]</scope>
    <source>
        <strain evidence="1 2">20-VB00237</strain>
    </source>
</reference>
<evidence type="ECO:0000313" key="2">
    <source>
        <dbReference type="Proteomes" id="UP000594435"/>
    </source>
</evidence>
<dbReference type="RefSeq" id="WP_193158147.1">
    <property type="nucleotide sequence ID" value="NZ_CP065217.1"/>
</dbReference>
<dbReference type="Proteomes" id="UP000594435">
    <property type="component" value="Chromosome 1"/>
</dbReference>
<dbReference type="EMBL" id="CP065217">
    <property type="protein sequence ID" value="QPL52927.1"/>
    <property type="molecule type" value="Genomic_DNA"/>
</dbReference>
<proteinExistence type="predicted"/>
<accession>A0AAJ4LTJ5</accession>
<gene>
    <name evidence="1" type="ORF">I3X05_13095</name>
</gene>
<evidence type="ECO:0000313" key="1">
    <source>
        <dbReference type="EMBL" id="QPL52927.1"/>
    </source>
</evidence>
<name>A0AAJ4LTJ5_9VIBR</name>
<protein>
    <submittedName>
        <fullName evidence="1">Uncharacterized protein</fullName>
    </submittedName>
</protein>